<accession>A0ACB9GBT2</accession>
<protein>
    <submittedName>
        <fullName evidence="1">Uncharacterized protein</fullName>
    </submittedName>
</protein>
<dbReference type="EMBL" id="CM042010">
    <property type="protein sequence ID" value="KAI3780528.1"/>
    <property type="molecule type" value="Genomic_DNA"/>
</dbReference>
<reference evidence="1 2" key="2">
    <citation type="journal article" date="2022" name="Mol. Ecol. Resour.">
        <title>The genomes of chicory, endive, great burdock and yacon provide insights into Asteraceae paleo-polyploidization history and plant inulin production.</title>
        <authorList>
            <person name="Fan W."/>
            <person name="Wang S."/>
            <person name="Wang H."/>
            <person name="Wang A."/>
            <person name="Jiang F."/>
            <person name="Liu H."/>
            <person name="Zhao H."/>
            <person name="Xu D."/>
            <person name="Zhang Y."/>
        </authorList>
    </citation>
    <scope>NUCLEOTIDE SEQUENCE [LARGE SCALE GENOMIC DNA]</scope>
    <source>
        <strain evidence="2">cv. Punajuju</strain>
        <tissue evidence="1">Leaves</tissue>
    </source>
</reference>
<organism evidence="1 2">
    <name type="scientific">Cichorium intybus</name>
    <name type="common">Chicory</name>
    <dbReference type="NCBI Taxonomy" id="13427"/>
    <lineage>
        <taxon>Eukaryota</taxon>
        <taxon>Viridiplantae</taxon>
        <taxon>Streptophyta</taxon>
        <taxon>Embryophyta</taxon>
        <taxon>Tracheophyta</taxon>
        <taxon>Spermatophyta</taxon>
        <taxon>Magnoliopsida</taxon>
        <taxon>eudicotyledons</taxon>
        <taxon>Gunneridae</taxon>
        <taxon>Pentapetalae</taxon>
        <taxon>asterids</taxon>
        <taxon>campanulids</taxon>
        <taxon>Asterales</taxon>
        <taxon>Asteraceae</taxon>
        <taxon>Cichorioideae</taxon>
        <taxon>Cichorieae</taxon>
        <taxon>Cichoriinae</taxon>
        <taxon>Cichorium</taxon>
    </lineage>
</organism>
<name>A0ACB9GBT2_CICIN</name>
<gene>
    <name evidence="1" type="ORF">L2E82_10510</name>
</gene>
<evidence type="ECO:0000313" key="1">
    <source>
        <dbReference type="EMBL" id="KAI3780528.1"/>
    </source>
</evidence>
<reference evidence="2" key="1">
    <citation type="journal article" date="2022" name="Mol. Ecol. Resour.">
        <title>The genomes of chicory, endive, great burdock and yacon provide insights into Asteraceae palaeo-polyploidization history and plant inulin production.</title>
        <authorList>
            <person name="Fan W."/>
            <person name="Wang S."/>
            <person name="Wang H."/>
            <person name="Wang A."/>
            <person name="Jiang F."/>
            <person name="Liu H."/>
            <person name="Zhao H."/>
            <person name="Xu D."/>
            <person name="Zhang Y."/>
        </authorList>
    </citation>
    <scope>NUCLEOTIDE SEQUENCE [LARGE SCALE GENOMIC DNA]</scope>
    <source>
        <strain evidence="2">cv. Punajuju</strain>
    </source>
</reference>
<sequence>MSQSGENGFPDLGPLEMKDWQQEKFGFREEEFLRFGFASSSVSSSSLVSSSSSIDSVYCVNYWEQSKVPREDDNIVEEDEGSEGMGWYWLTGEMRAGTFESRSGEMIYSYDMTGSKSEFMEMRQELRDCVM</sequence>
<dbReference type="Proteomes" id="UP001055811">
    <property type="component" value="Linkage Group LG02"/>
</dbReference>
<keyword evidence="2" id="KW-1185">Reference proteome</keyword>
<evidence type="ECO:0000313" key="2">
    <source>
        <dbReference type="Proteomes" id="UP001055811"/>
    </source>
</evidence>
<comment type="caution">
    <text evidence="1">The sequence shown here is derived from an EMBL/GenBank/DDBJ whole genome shotgun (WGS) entry which is preliminary data.</text>
</comment>
<proteinExistence type="predicted"/>